<name>A0A2S8J4N8_RHOOP</name>
<dbReference type="Proteomes" id="UP000239290">
    <property type="component" value="Unassembled WGS sequence"/>
</dbReference>
<dbReference type="RefSeq" id="WP_105418406.1">
    <property type="nucleotide sequence ID" value="NZ_PUIO01000033.1"/>
</dbReference>
<evidence type="ECO:0000313" key="8">
    <source>
        <dbReference type="EMBL" id="PQP21965.1"/>
    </source>
</evidence>
<protein>
    <submittedName>
        <fullName evidence="8">Enoyl-CoA hydratase</fullName>
    </submittedName>
</protein>
<comment type="catalytic activity">
    <reaction evidence="4">
        <text>a (3S)-3-hydroxyacyl-CoA = a (2E)-enoyl-CoA + H2O</text>
        <dbReference type="Rhea" id="RHEA:16105"/>
        <dbReference type="ChEBI" id="CHEBI:15377"/>
        <dbReference type="ChEBI" id="CHEBI:57318"/>
        <dbReference type="ChEBI" id="CHEBI:58856"/>
        <dbReference type="EC" id="4.2.1.17"/>
    </reaction>
</comment>
<proteinExistence type="inferred from homology"/>
<keyword evidence="3" id="KW-0443">Lipid metabolism</keyword>
<dbReference type="Pfam" id="PF00378">
    <property type="entry name" value="ECH_1"/>
    <property type="match status" value="1"/>
</dbReference>
<keyword evidence="3" id="KW-0276">Fatty acid metabolism</keyword>
<dbReference type="AlphaFoldDB" id="A0A2S8J4N8"/>
<evidence type="ECO:0000256" key="4">
    <source>
        <dbReference type="ARBA" id="ARBA00023709"/>
    </source>
</evidence>
<sequence>MAQVTEAVASRTDRAESESSGISSRRDDTVFVITLDAPRRNALTPEFADAIVALLEEAESDDRVTALVIRSAGKSFCSGADLEMLTAVAADPLQEANFRAIGKIYSMFERLQDARIPTLAAVSGTVVGAGVNLPLACDLRIVADDARIRGFGKAGVHPGGGHLTMLSRHVSSAAAAAIALFGQEMNAEQAVTSGFAWRSVPTAELNQVALEIAAGAGGDGKLTREVTWTYRAVQEAAPTPRAAVLLERAPQLWSMQRRLG</sequence>
<dbReference type="PANTHER" id="PTHR43802">
    <property type="entry name" value="ENOYL-COA HYDRATASE"/>
    <property type="match status" value="1"/>
</dbReference>
<comment type="caution">
    <text evidence="8">The sequence shown here is derived from an EMBL/GenBank/DDBJ whole genome shotgun (WGS) entry which is preliminary data.</text>
</comment>
<comment type="similarity">
    <text evidence="2 6">Belongs to the enoyl-CoA hydratase/isomerase family.</text>
</comment>
<evidence type="ECO:0000256" key="1">
    <source>
        <dbReference type="ARBA" id="ARBA00002994"/>
    </source>
</evidence>
<evidence type="ECO:0000256" key="2">
    <source>
        <dbReference type="ARBA" id="ARBA00005254"/>
    </source>
</evidence>
<evidence type="ECO:0000256" key="6">
    <source>
        <dbReference type="RuleBase" id="RU003707"/>
    </source>
</evidence>
<dbReference type="GO" id="GO:0004300">
    <property type="term" value="F:enoyl-CoA hydratase activity"/>
    <property type="evidence" value="ECO:0007669"/>
    <property type="project" value="UniProtKB-EC"/>
</dbReference>
<dbReference type="PANTHER" id="PTHR43802:SF1">
    <property type="entry name" value="IP11341P-RELATED"/>
    <property type="match status" value="1"/>
</dbReference>
<dbReference type="PROSITE" id="PS00166">
    <property type="entry name" value="ENOYL_COA_HYDRATASE"/>
    <property type="match status" value="1"/>
</dbReference>
<evidence type="ECO:0000256" key="5">
    <source>
        <dbReference type="ARBA" id="ARBA00023717"/>
    </source>
</evidence>
<dbReference type="EMBL" id="PUIO01000033">
    <property type="protein sequence ID" value="PQP21965.1"/>
    <property type="molecule type" value="Genomic_DNA"/>
</dbReference>
<dbReference type="InterPro" id="IPR001753">
    <property type="entry name" value="Enoyl-CoA_hydra/iso"/>
</dbReference>
<comment type="function">
    <text evidence="1">Could possibly oxidize fatty acids using specific components.</text>
</comment>
<dbReference type="Gene3D" id="3.90.226.10">
    <property type="entry name" value="2-enoyl-CoA Hydratase, Chain A, domain 1"/>
    <property type="match status" value="1"/>
</dbReference>
<evidence type="ECO:0000313" key="9">
    <source>
        <dbReference type="Proteomes" id="UP000239290"/>
    </source>
</evidence>
<dbReference type="GO" id="GO:0006631">
    <property type="term" value="P:fatty acid metabolic process"/>
    <property type="evidence" value="ECO:0007669"/>
    <property type="project" value="UniProtKB-KW"/>
</dbReference>
<accession>A0A2S8J4N8</accession>
<organism evidence="8 9">
    <name type="scientific">Rhodococcus opacus</name>
    <name type="common">Nocardia opaca</name>
    <dbReference type="NCBI Taxonomy" id="37919"/>
    <lineage>
        <taxon>Bacteria</taxon>
        <taxon>Bacillati</taxon>
        <taxon>Actinomycetota</taxon>
        <taxon>Actinomycetes</taxon>
        <taxon>Mycobacteriales</taxon>
        <taxon>Nocardiaceae</taxon>
        <taxon>Rhodococcus</taxon>
    </lineage>
</organism>
<reference evidence="9" key="1">
    <citation type="submission" date="2018-02" db="EMBL/GenBank/DDBJ databases">
        <title>Draft genome sequencing of Rhodococcus opacus KU647198.</title>
        <authorList>
            <person name="Zheng B.-X."/>
        </authorList>
    </citation>
    <scope>NUCLEOTIDE SEQUENCE [LARGE SCALE GENOMIC DNA]</scope>
    <source>
        <strain evidence="9">04-OD7</strain>
    </source>
</reference>
<evidence type="ECO:0000256" key="7">
    <source>
        <dbReference type="SAM" id="MobiDB-lite"/>
    </source>
</evidence>
<dbReference type="SUPFAM" id="SSF52096">
    <property type="entry name" value="ClpP/crotonase"/>
    <property type="match status" value="1"/>
</dbReference>
<dbReference type="InterPro" id="IPR029045">
    <property type="entry name" value="ClpP/crotonase-like_dom_sf"/>
</dbReference>
<evidence type="ECO:0000256" key="3">
    <source>
        <dbReference type="ARBA" id="ARBA00022832"/>
    </source>
</evidence>
<dbReference type="CDD" id="cd06558">
    <property type="entry name" value="crotonase-like"/>
    <property type="match status" value="1"/>
</dbReference>
<feature type="region of interest" description="Disordered" evidence="7">
    <location>
        <begin position="1"/>
        <end position="22"/>
    </location>
</feature>
<dbReference type="InterPro" id="IPR018376">
    <property type="entry name" value="Enoyl-CoA_hyd/isom_CS"/>
</dbReference>
<comment type="catalytic activity">
    <reaction evidence="5">
        <text>a 4-saturated-(3S)-3-hydroxyacyl-CoA = a (3E)-enoyl-CoA + H2O</text>
        <dbReference type="Rhea" id="RHEA:20724"/>
        <dbReference type="ChEBI" id="CHEBI:15377"/>
        <dbReference type="ChEBI" id="CHEBI:58521"/>
        <dbReference type="ChEBI" id="CHEBI:137480"/>
        <dbReference type="EC" id="4.2.1.17"/>
    </reaction>
</comment>
<gene>
    <name evidence="8" type="ORF">C5613_24825</name>
</gene>